<dbReference type="Proteomes" id="UP000685013">
    <property type="component" value="Chromosome 12"/>
</dbReference>
<dbReference type="Pfam" id="PF00612">
    <property type="entry name" value="IQ"/>
    <property type="match status" value="2"/>
</dbReference>
<dbReference type="InterPro" id="IPR000048">
    <property type="entry name" value="IQ_motif_EF-hand-BS"/>
</dbReference>
<feature type="compositionally biased region" description="Basic and acidic residues" evidence="3">
    <location>
        <begin position="310"/>
        <end position="358"/>
    </location>
</feature>
<evidence type="ECO:0000256" key="2">
    <source>
        <dbReference type="ARBA" id="ARBA00024341"/>
    </source>
</evidence>
<reference evidence="4 5" key="1">
    <citation type="journal article" date="2021" name="Hortic Res">
        <title>The domestication of Cucurbita argyrosperma as revealed by the genome of its wild relative.</title>
        <authorList>
            <person name="Barrera-Redondo J."/>
            <person name="Sanchez-de la Vega G."/>
            <person name="Aguirre-Liguori J.A."/>
            <person name="Castellanos-Morales G."/>
            <person name="Gutierrez-Guerrero Y.T."/>
            <person name="Aguirre-Dugua X."/>
            <person name="Aguirre-Planter E."/>
            <person name="Tenaillon M.I."/>
            <person name="Lira-Saade R."/>
            <person name="Eguiarte L.E."/>
        </authorList>
    </citation>
    <scope>NUCLEOTIDE SEQUENCE [LARGE SCALE GENOMIC DNA]</scope>
    <source>
        <strain evidence="4">JBR-2021</strain>
    </source>
</reference>
<feature type="compositionally biased region" description="Polar residues" evidence="3">
    <location>
        <begin position="406"/>
        <end position="427"/>
    </location>
</feature>
<feature type="region of interest" description="Disordered" evidence="3">
    <location>
        <begin position="485"/>
        <end position="814"/>
    </location>
</feature>
<keyword evidence="5" id="KW-1185">Reference proteome</keyword>
<keyword evidence="1" id="KW-0112">Calmodulin-binding</keyword>
<evidence type="ECO:0000256" key="3">
    <source>
        <dbReference type="SAM" id="MobiDB-lite"/>
    </source>
</evidence>
<dbReference type="AlphaFoldDB" id="A0AAV6MRE4"/>
<evidence type="ECO:0000313" key="5">
    <source>
        <dbReference type="Proteomes" id="UP000685013"/>
    </source>
</evidence>
<feature type="compositionally biased region" description="Polar residues" evidence="3">
    <location>
        <begin position="676"/>
        <end position="706"/>
    </location>
</feature>
<feature type="region of interest" description="Disordered" evidence="3">
    <location>
        <begin position="97"/>
        <end position="132"/>
    </location>
</feature>
<feature type="compositionally biased region" description="Basic and acidic residues" evidence="3">
    <location>
        <begin position="707"/>
        <end position="733"/>
    </location>
</feature>
<dbReference type="GO" id="GO:0005516">
    <property type="term" value="F:calmodulin binding"/>
    <property type="evidence" value="ECO:0007669"/>
    <property type="project" value="UniProtKB-KW"/>
</dbReference>
<organism evidence="4 5">
    <name type="scientific">Cucurbita argyrosperma subsp. sororia</name>
    <dbReference type="NCBI Taxonomy" id="37648"/>
    <lineage>
        <taxon>Eukaryota</taxon>
        <taxon>Viridiplantae</taxon>
        <taxon>Streptophyta</taxon>
        <taxon>Embryophyta</taxon>
        <taxon>Tracheophyta</taxon>
        <taxon>Spermatophyta</taxon>
        <taxon>Magnoliopsida</taxon>
        <taxon>eudicotyledons</taxon>
        <taxon>Gunneridae</taxon>
        <taxon>Pentapetalae</taxon>
        <taxon>rosids</taxon>
        <taxon>fabids</taxon>
        <taxon>Cucurbitales</taxon>
        <taxon>Cucurbitaceae</taxon>
        <taxon>Cucurbiteae</taxon>
        <taxon>Cucurbita</taxon>
    </lineage>
</organism>
<feature type="compositionally biased region" description="Basic and acidic residues" evidence="3">
    <location>
        <begin position="616"/>
        <end position="634"/>
    </location>
</feature>
<feature type="region of interest" description="Disordered" evidence="3">
    <location>
        <begin position="302"/>
        <end position="441"/>
    </location>
</feature>
<feature type="compositionally biased region" description="Polar residues" evidence="3">
    <location>
        <begin position="535"/>
        <end position="547"/>
    </location>
</feature>
<evidence type="ECO:0000256" key="1">
    <source>
        <dbReference type="ARBA" id="ARBA00022860"/>
    </source>
</evidence>
<feature type="non-terminal residue" evidence="4">
    <location>
        <position position="1"/>
    </location>
</feature>
<proteinExistence type="inferred from homology"/>
<comment type="caution">
    <text evidence="4">The sequence shown here is derived from an EMBL/GenBank/DDBJ whole genome shotgun (WGS) entry which is preliminary data.</text>
</comment>
<feature type="compositionally biased region" description="Low complexity" evidence="3">
    <location>
        <begin position="602"/>
        <end position="615"/>
    </location>
</feature>
<feature type="compositionally biased region" description="Polar residues" evidence="3">
    <location>
        <begin position="654"/>
        <end position="666"/>
    </location>
</feature>
<dbReference type="PANTHER" id="PTHR32295">
    <property type="entry name" value="IQ-DOMAIN 5-RELATED"/>
    <property type="match status" value="1"/>
</dbReference>
<dbReference type="SMART" id="SM00015">
    <property type="entry name" value="IQ"/>
    <property type="match status" value="2"/>
</dbReference>
<dbReference type="PROSITE" id="PS50096">
    <property type="entry name" value="IQ"/>
    <property type="match status" value="2"/>
</dbReference>
<protein>
    <submittedName>
        <fullName evidence="4">Protein IQ-DOMAIN 32</fullName>
    </submittedName>
</protein>
<accession>A0AAV6MRE4</accession>
<dbReference type="PANTHER" id="PTHR32295:SF154">
    <property type="entry name" value="PROTEIN IQ-DOMAIN 32"/>
    <property type="match status" value="1"/>
</dbReference>
<evidence type="ECO:0000313" key="4">
    <source>
        <dbReference type="EMBL" id="KAG6585550.1"/>
    </source>
</evidence>
<sequence>MGRPCSCFQLVTCGSDSKDGDEIDVHQNKDSKVKRGWSFRKRSSQHRVLNNTVIAETPVEKENLETATIDFQSSANSTVPEKPPIVHFTNEEACVPNIETPKGSDKVDVASGNESKVDSKVENPKGSDKVDVGSEYESKVDSEVKESIVIVIQAGIRGILARRELIKLKNVVKVQAAVRGFLVRRHAVGTLRCAQAIIKMQTIVRARRAHLSRVRSAQDELYKEIEKENPDSKIAVKGEMTKSNSRYISIGKLLTNSFARQLLESTPRNKPITIKCVPSKNDSAWRWLERWLAVSSLEVLESAKEVSATEEPKKEESDTGQMERETEEPKKEESDTEQMQREIDESHVEDGIESKVLNETEDLNSNSIKSVSKERSLSVRENLEQPQPENARTSESKETSAKVNAVQDQKTQLGDASLRTESSSSSDKLPMNMEQVNPLKRLAPQKLENESKKFMLGSRKVSNPSFINAQAKFERLSSAPVSVGTISSMHQNDGIKPHSEAVSSRTDTVQRTKKPSADENSVLPGSRIIQVGGSECSTELSISSTLDSPDRSEAGLADPRANVVSKKGVQDPSNDLIPEVVVKGSTALVDQPKEANESNGPSVASVAVVDSVLSESKPERSSDEQREQEADTGHDQQTYIASPVASPRSHLTVPDSQGTPSSQVSIKSKRGKTDKTVSFQKQKSSAAGKQSPSSLNRNSATSSTENSCKDQKTWKRRNSFDSARHENVEKELKTSSSSNSLPHFMQATESARAKLHSVNSPRSSPDVQDREIKKRHSLPAEGRQGSPRVQQPTSRTPQGAKGNGTHSFPLNLFH</sequence>
<name>A0AAV6MRE4_9ROSI</name>
<dbReference type="EMBL" id="JAGKQH010000012">
    <property type="protein sequence ID" value="KAG6585550.1"/>
    <property type="molecule type" value="Genomic_DNA"/>
</dbReference>
<comment type="similarity">
    <text evidence="2">Belongs to the IQD family.</text>
</comment>
<feature type="compositionally biased region" description="Polar residues" evidence="3">
    <location>
        <begin position="757"/>
        <end position="766"/>
    </location>
</feature>
<gene>
    <name evidence="4" type="primary">IQD32</name>
    <name evidence="4" type="ORF">SDJN03_18283</name>
</gene>
<feature type="compositionally biased region" description="Basic and acidic residues" evidence="3">
    <location>
        <begin position="371"/>
        <end position="383"/>
    </location>
</feature>
<feature type="compositionally biased region" description="Basic and acidic residues" evidence="3">
    <location>
        <begin position="115"/>
        <end position="132"/>
    </location>
</feature>
<feature type="compositionally biased region" description="Polar residues" evidence="3">
    <location>
        <begin position="787"/>
        <end position="797"/>
    </location>
</feature>